<reference evidence="1" key="1">
    <citation type="submission" date="2020-10" db="EMBL/GenBank/DDBJ databases">
        <authorList>
            <person name="Gilroy R."/>
        </authorList>
    </citation>
    <scope>NUCLEOTIDE SEQUENCE</scope>
    <source>
        <strain evidence="1">B1-3475</strain>
    </source>
</reference>
<dbReference type="EMBL" id="JADIMK010000058">
    <property type="protein sequence ID" value="MBO8455841.1"/>
    <property type="molecule type" value="Genomic_DNA"/>
</dbReference>
<sequence>MKEIAARFCIIEPEDIRHLLLTGEKVELTHRMRQFAASGRVEFSQEPDTGDNGTSWSQSFRAVVRDPEIMEYQRRKAYIGVFRTDGSIFVIGSATETPVITVTPYENAFVVECSFDTAEPAII</sequence>
<evidence type="ECO:0008006" key="3">
    <source>
        <dbReference type="Google" id="ProtNLM"/>
    </source>
</evidence>
<dbReference type="AlphaFoldDB" id="A0A9D9HL66"/>
<organism evidence="1 2">
    <name type="scientific">Candidatus Cryptobacteroides intestinigallinarum</name>
    <dbReference type="NCBI Taxonomy" id="2840767"/>
    <lineage>
        <taxon>Bacteria</taxon>
        <taxon>Pseudomonadati</taxon>
        <taxon>Bacteroidota</taxon>
        <taxon>Bacteroidia</taxon>
        <taxon>Bacteroidales</taxon>
        <taxon>Candidatus Cryptobacteroides</taxon>
    </lineage>
</organism>
<comment type="caution">
    <text evidence="1">The sequence shown here is derived from an EMBL/GenBank/DDBJ whole genome shotgun (WGS) entry which is preliminary data.</text>
</comment>
<name>A0A9D9HL66_9BACT</name>
<reference evidence="1" key="2">
    <citation type="journal article" date="2021" name="PeerJ">
        <title>Extensive microbial diversity within the chicken gut microbiome revealed by metagenomics and culture.</title>
        <authorList>
            <person name="Gilroy R."/>
            <person name="Ravi A."/>
            <person name="Getino M."/>
            <person name="Pursley I."/>
            <person name="Horton D.L."/>
            <person name="Alikhan N.F."/>
            <person name="Baker D."/>
            <person name="Gharbi K."/>
            <person name="Hall N."/>
            <person name="Watson M."/>
            <person name="Adriaenssens E.M."/>
            <person name="Foster-Nyarko E."/>
            <person name="Jarju S."/>
            <person name="Secka A."/>
            <person name="Antonio M."/>
            <person name="Oren A."/>
            <person name="Chaudhuri R.R."/>
            <person name="La Ragione R."/>
            <person name="Hildebrand F."/>
            <person name="Pallen M.J."/>
        </authorList>
    </citation>
    <scope>NUCLEOTIDE SEQUENCE</scope>
    <source>
        <strain evidence="1">B1-3475</strain>
    </source>
</reference>
<accession>A0A9D9HL66</accession>
<dbReference type="Proteomes" id="UP000823617">
    <property type="component" value="Unassembled WGS sequence"/>
</dbReference>
<evidence type="ECO:0000313" key="1">
    <source>
        <dbReference type="EMBL" id="MBO8455841.1"/>
    </source>
</evidence>
<gene>
    <name evidence="1" type="ORF">IAC08_05505</name>
</gene>
<evidence type="ECO:0000313" key="2">
    <source>
        <dbReference type="Proteomes" id="UP000823617"/>
    </source>
</evidence>
<protein>
    <recommendedName>
        <fullName evidence="3">Phage protein</fullName>
    </recommendedName>
</protein>
<proteinExistence type="predicted"/>